<gene>
    <name evidence="9" type="ORF">BV898_01617</name>
</gene>
<dbReference type="InterPro" id="IPR051118">
    <property type="entry name" value="LST-2"/>
</dbReference>
<evidence type="ECO:0000256" key="6">
    <source>
        <dbReference type="PROSITE-ProRule" id="PRU00091"/>
    </source>
</evidence>
<dbReference type="Proteomes" id="UP000192578">
    <property type="component" value="Unassembled WGS sequence"/>
</dbReference>
<evidence type="ECO:0000313" key="9">
    <source>
        <dbReference type="EMBL" id="OQV24557.1"/>
    </source>
</evidence>
<dbReference type="InterPro" id="IPR017455">
    <property type="entry name" value="Znf_FYVE-rel"/>
</dbReference>
<keyword evidence="5" id="KW-0862">Zinc</keyword>
<evidence type="ECO:0000256" key="4">
    <source>
        <dbReference type="ARBA" id="ARBA00022771"/>
    </source>
</evidence>
<sequence>MHSAYYSVKRWFYQPNKSIDDSLLSKFYNADQELNAVASELDSFDGRKEPERCTALVAKLRSYQDKVLQLLENVVDHAVAAHLRAPRDYRVKFPDDVCHESLSGQLWFGAECLSAGSNILNREIESAAMRPLARAVTRQLDALRVALREQFFRDPFGYSDRILDMLRVFDHMFAEFELSYVSAMVPVKSAKEYGLHQDVIVLFSETTVRALRLKFITVDMIESCDPALMFTIPRLAMVAGLLIYPEGPLKVDQDPMQMPEMFRHFLRLLSRIKELLVTLNREELYTLEKCLCRAEEPSTIMKETMADHLTMEDYDIPVMHDYVEKLCRSLPSLGKGSPKFSTPAENSHDESSPSPTGDEELALMLQQMEMAAHYEMRTKFRSSTDLIQRLYVCISGVADQLHQNYASDLRSILKCIFDIHSEPVPEPVTVPAAKDQQPAGTTTPQIPSDPSASHYRQNLLVSAGGVATADPAAVAAAAASGGETAARPTVSKEPPAWVPDAGTDFCSACDSPFTFVRRKHHCRNCGKIFCSQCSSNTVPLPQYQITRPVRVCNHCMLFDLHPFSIQEPGSSSSTNGGSPSQIRSPVASSASSTSSLSSTGNPPQ</sequence>
<proteinExistence type="inferred from homology"/>
<keyword evidence="10" id="KW-1185">Reference proteome</keyword>
<comment type="function">
    <text evidence="1">Negative regulator of epidermal growth factor receptor (EGFR) signaling.</text>
</comment>
<dbReference type="PANTHER" id="PTHR46465">
    <property type="entry name" value="LATERAL SIGNALING TARGET PROTEIN 2 HOMOLOG"/>
    <property type="match status" value="1"/>
</dbReference>
<evidence type="ECO:0000256" key="2">
    <source>
        <dbReference type="ARBA" id="ARBA00008755"/>
    </source>
</evidence>
<reference evidence="10" key="1">
    <citation type="submission" date="2017-01" db="EMBL/GenBank/DDBJ databases">
        <title>Comparative genomics of anhydrobiosis in the tardigrade Hypsibius dujardini.</title>
        <authorList>
            <person name="Yoshida Y."/>
            <person name="Koutsovoulos G."/>
            <person name="Laetsch D."/>
            <person name="Stevens L."/>
            <person name="Kumar S."/>
            <person name="Horikawa D."/>
            <person name="Ishino K."/>
            <person name="Komine S."/>
            <person name="Tomita M."/>
            <person name="Blaxter M."/>
            <person name="Arakawa K."/>
        </authorList>
    </citation>
    <scope>NUCLEOTIDE SEQUENCE [LARGE SCALE GENOMIC DNA]</scope>
    <source>
        <strain evidence="10">Z151</strain>
    </source>
</reference>
<dbReference type="SMART" id="SM00064">
    <property type="entry name" value="FYVE"/>
    <property type="match status" value="1"/>
</dbReference>
<dbReference type="GO" id="GO:0031901">
    <property type="term" value="C:early endosome membrane"/>
    <property type="evidence" value="ECO:0007669"/>
    <property type="project" value="TreeGrafter"/>
</dbReference>
<accession>A0A1W0XAK9</accession>
<feature type="region of interest" description="Disordered" evidence="7">
    <location>
        <begin position="336"/>
        <end position="357"/>
    </location>
</feature>
<dbReference type="PROSITE" id="PS50178">
    <property type="entry name" value="ZF_FYVE"/>
    <property type="match status" value="1"/>
</dbReference>
<evidence type="ECO:0000256" key="3">
    <source>
        <dbReference type="ARBA" id="ARBA00022723"/>
    </source>
</evidence>
<keyword evidence="3" id="KW-0479">Metal-binding</keyword>
<evidence type="ECO:0000256" key="7">
    <source>
        <dbReference type="SAM" id="MobiDB-lite"/>
    </source>
</evidence>
<feature type="region of interest" description="Disordered" evidence="7">
    <location>
        <begin position="430"/>
        <end position="451"/>
    </location>
</feature>
<feature type="compositionally biased region" description="Low complexity" evidence="7">
    <location>
        <begin position="568"/>
        <end position="580"/>
    </location>
</feature>
<dbReference type="InterPro" id="IPR011011">
    <property type="entry name" value="Znf_FYVE_PHD"/>
</dbReference>
<evidence type="ECO:0000313" key="10">
    <source>
        <dbReference type="Proteomes" id="UP000192578"/>
    </source>
</evidence>
<feature type="compositionally biased region" description="Low complexity" evidence="7">
    <location>
        <begin position="587"/>
        <end position="604"/>
    </location>
</feature>
<keyword evidence="4 6" id="KW-0863">Zinc-finger</keyword>
<feature type="domain" description="FYVE-type" evidence="8">
    <location>
        <begin position="500"/>
        <end position="556"/>
    </location>
</feature>
<comment type="caution">
    <text evidence="9">The sequence shown here is derived from an EMBL/GenBank/DDBJ whole genome shotgun (WGS) entry which is preliminary data.</text>
</comment>
<dbReference type="InterPro" id="IPR013083">
    <property type="entry name" value="Znf_RING/FYVE/PHD"/>
</dbReference>
<dbReference type="OrthoDB" id="20035at2759"/>
<dbReference type="AlphaFoldDB" id="A0A1W0XAK9"/>
<dbReference type="Pfam" id="PF01363">
    <property type="entry name" value="FYVE"/>
    <property type="match status" value="1"/>
</dbReference>
<feature type="region of interest" description="Disordered" evidence="7">
    <location>
        <begin position="567"/>
        <end position="604"/>
    </location>
</feature>
<dbReference type="Gene3D" id="3.30.40.10">
    <property type="entry name" value="Zinc/RING finger domain, C3HC4 (zinc finger)"/>
    <property type="match status" value="1"/>
</dbReference>
<comment type="similarity">
    <text evidence="2">Belongs to the lst-2 family.</text>
</comment>
<feature type="compositionally biased region" description="Polar residues" evidence="7">
    <location>
        <begin position="438"/>
        <end position="451"/>
    </location>
</feature>
<dbReference type="InterPro" id="IPR000306">
    <property type="entry name" value="Znf_FYVE"/>
</dbReference>
<name>A0A1W0XAK9_HYPEX</name>
<dbReference type="GO" id="GO:0008270">
    <property type="term" value="F:zinc ion binding"/>
    <property type="evidence" value="ECO:0007669"/>
    <property type="project" value="UniProtKB-KW"/>
</dbReference>
<dbReference type="SUPFAM" id="SSF57903">
    <property type="entry name" value="FYVE/PHD zinc finger"/>
    <property type="match status" value="1"/>
</dbReference>
<evidence type="ECO:0000256" key="5">
    <source>
        <dbReference type="ARBA" id="ARBA00022833"/>
    </source>
</evidence>
<dbReference type="InterPro" id="IPR043269">
    <property type="entry name" value="FYVE_LST2"/>
</dbReference>
<dbReference type="EMBL" id="MTYJ01000006">
    <property type="protein sequence ID" value="OQV24557.1"/>
    <property type="molecule type" value="Genomic_DNA"/>
</dbReference>
<protein>
    <submittedName>
        <fullName evidence="9">Lateral signaling target protein 2-like protein</fullName>
    </submittedName>
</protein>
<dbReference type="CDD" id="cd15731">
    <property type="entry name" value="FYVE_LST2"/>
    <property type="match status" value="1"/>
</dbReference>
<evidence type="ECO:0000256" key="1">
    <source>
        <dbReference type="ARBA" id="ARBA00003580"/>
    </source>
</evidence>
<organism evidence="9 10">
    <name type="scientific">Hypsibius exemplaris</name>
    <name type="common">Freshwater tardigrade</name>
    <dbReference type="NCBI Taxonomy" id="2072580"/>
    <lineage>
        <taxon>Eukaryota</taxon>
        <taxon>Metazoa</taxon>
        <taxon>Ecdysozoa</taxon>
        <taxon>Tardigrada</taxon>
        <taxon>Eutardigrada</taxon>
        <taxon>Parachela</taxon>
        <taxon>Hypsibioidea</taxon>
        <taxon>Hypsibiidae</taxon>
        <taxon>Hypsibius</taxon>
    </lineage>
</organism>
<dbReference type="PANTHER" id="PTHR46465:SF2">
    <property type="entry name" value="LATERAL SIGNALING TARGET PROTEIN 2 HOMOLOG"/>
    <property type="match status" value="1"/>
</dbReference>
<evidence type="ECO:0000259" key="8">
    <source>
        <dbReference type="PROSITE" id="PS50178"/>
    </source>
</evidence>